<proteinExistence type="predicted"/>
<evidence type="ECO:0000313" key="2">
    <source>
        <dbReference type="EMBL" id="RRT41741.1"/>
    </source>
</evidence>
<dbReference type="Proteomes" id="UP000287651">
    <property type="component" value="Unassembled WGS sequence"/>
</dbReference>
<organism evidence="2 3">
    <name type="scientific">Ensete ventricosum</name>
    <name type="common">Abyssinian banana</name>
    <name type="synonym">Musa ensete</name>
    <dbReference type="NCBI Taxonomy" id="4639"/>
    <lineage>
        <taxon>Eukaryota</taxon>
        <taxon>Viridiplantae</taxon>
        <taxon>Streptophyta</taxon>
        <taxon>Embryophyta</taxon>
        <taxon>Tracheophyta</taxon>
        <taxon>Spermatophyta</taxon>
        <taxon>Magnoliopsida</taxon>
        <taxon>Liliopsida</taxon>
        <taxon>Zingiberales</taxon>
        <taxon>Musaceae</taxon>
        <taxon>Ensete</taxon>
    </lineage>
</organism>
<feature type="transmembrane region" description="Helical" evidence="1">
    <location>
        <begin position="20"/>
        <end position="40"/>
    </location>
</feature>
<accession>A0A426XQM7</accession>
<protein>
    <submittedName>
        <fullName evidence="2">Uncharacterized protein</fullName>
    </submittedName>
</protein>
<reference evidence="2 3" key="1">
    <citation type="journal article" date="2014" name="Agronomy (Basel)">
        <title>A Draft Genome Sequence for Ensete ventricosum, the Drought-Tolerant Tree Against Hunger.</title>
        <authorList>
            <person name="Harrison J."/>
            <person name="Moore K.A."/>
            <person name="Paszkiewicz K."/>
            <person name="Jones T."/>
            <person name="Grant M."/>
            <person name="Ambacheew D."/>
            <person name="Muzemil S."/>
            <person name="Studholme D.J."/>
        </authorList>
    </citation>
    <scope>NUCLEOTIDE SEQUENCE [LARGE SCALE GENOMIC DNA]</scope>
</reference>
<keyword evidence="1" id="KW-0812">Transmembrane</keyword>
<evidence type="ECO:0000313" key="3">
    <source>
        <dbReference type="Proteomes" id="UP000287651"/>
    </source>
</evidence>
<keyword evidence="1" id="KW-1133">Transmembrane helix</keyword>
<gene>
    <name evidence="2" type="ORF">B296_00053133</name>
</gene>
<dbReference type="AlphaFoldDB" id="A0A426XQM7"/>
<evidence type="ECO:0000256" key="1">
    <source>
        <dbReference type="SAM" id="Phobius"/>
    </source>
</evidence>
<comment type="caution">
    <text evidence="2">The sequence shown here is derived from an EMBL/GenBank/DDBJ whole genome shotgun (WGS) entry which is preliminary data.</text>
</comment>
<dbReference type="EMBL" id="AMZH03018332">
    <property type="protein sequence ID" value="RRT41741.1"/>
    <property type="molecule type" value="Genomic_DNA"/>
</dbReference>
<name>A0A426XQM7_ENSVE</name>
<keyword evidence="1" id="KW-0472">Membrane</keyword>
<sequence>MPAYIASPFPRTPWDRSRELLLYASLVATLWLVAFVRWSFEPLVPPLVLEYAAVACLPRFRASPSLLRRSALVSRTTSPPRSPIPSSLSTGVSPDPLGVHRRRFLLLAWERNPVPLLTPTPFRKPIRLHAIDRSLWRGCYSGPGIEAPYRGVEPFGGCDSRGMASTLINRPGYSLPTCGSSRDPRPSASPIGAALVRLLPSPATSRSSSTLGGDVSWAADGSLEVNPVR</sequence>